<dbReference type="EMBL" id="QGKX02000996">
    <property type="protein sequence ID" value="KAF3559641.1"/>
    <property type="molecule type" value="Genomic_DNA"/>
</dbReference>
<protein>
    <submittedName>
        <fullName evidence="1">Uncharacterized protein</fullName>
    </submittedName>
</protein>
<sequence>MSTALRSFSRRKLSPKWFCKTSSSSPPLVLHHVQDYNTKPTLSGSTLLLARSFHRQVFFEDRKKMTFAQPLGASGVFLCRHISSSSGKPAEESSITLDALGDIVEGLVPEKSVEAAIDGCSTAAFENLYFPLNCVHYVINGIHDLTGFNWYRFYLNLIDRQVWELKILRMCIQKVRRVMQTCDPKALAKHKKWEAEFTQKFGECYKSCRRLSLLDPFINISFISGINTMAKKIPGFTDLSTPDIFYILPLVTGLTYWLTKQAVYIYLITDKISLCILYMCKSLFSSHSHTVFLVQSKTLDSFLFTQIACRDKQVAKLRKALGMPYDPVTASEQQRIMISVMREFIDMVKTKGKK</sequence>
<proteinExistence type="predicted"/>
<organism evidence="1 2">
    <name type="scientific">Brassica cretica</name>
    <name type="common">Mustard</name>
    <dbReference type="NCBI Taxonomy" id="69181"/>
    <lineage>
        <taxon>Eukaryota</taxon>
        <taxon>Viridiplantae</taxon>
        <taxon>Streptophyta</taxon>
        <taxon>Embryophyta</taxon>
        <taxon>Tracheophyta</taxon>
        <taxon>Spermatophyta</taxon>
        <taxon>Magnoliopsida</taxon>
        <taxon>eudicotyledons</taxon>
        <taxon>Gunneridae</taxon>
        <taxon>Pentapetalae</taxon>
        <taxon>rosids</taxon>
        <taxon>malvids</taxon>
        <taxon>Brassicales</taxon>
        <taxon>Brassicaceae</taxon>
        <taxon>Brassiceae</taxon>
        <taxon>Brassica</taxon>
    </lineage>
</organism>
<reference evidence="1" key="1">
    <citation type="submission" date="2019-12" db="EMBL/GenBank/DDBJ databases">
        <title>Genome sequencing and annotation of Brassica cretica.</title>
        <authorList>
            <person name="Studholme D.J."/>
            <person name="Sarris P."/>
        </authorList>
    </citation>
    <scope>NUCLEOTIDE SEQUENCE</scope>
    <source>
        <strain evidence="1">PFS-109/04</strain>
        <tissue evidence="1">Leaf</tissue>
    </source>
</reference>
<evidence type="ECO:0000313" key="1">
    <source>
        <dbReference type="EMBL" id="KAF3559641.1"/>
    </source>
</evidence>
<dbReference type="Proteomes" id="UP000712600">
    <property type="component" value="Unassembled WGS sequence"/>
</dbReference>
<gene>
    <name evidence="1" type="ORF">F2Q69_00010340</name>
</gene>
<evidence type="ECO:0000313" key="2">
    <source>
        <dbReference type="Proteomes" id="UP000712600"/>
    </source>
</evidence>
<name>A0A8S9R7N1_BRACR</name>
<comment type="caution">
    <text evidence="1">The sequence shown here is derived from an EMBL/GenBank/DDBJ whole genome shotgun (WGS) entry which is preliminary data.</text>
</comment>
<accession>A0A8S9R7N1</accession>
<dbReference type="AlphaFoldDB" id="A0A8S9R7N1"/>